<organism evidence="4 5">
    <name type="scientific">Clonostachys rhizophaga</name>
    <dbReference type="NCBI Taxonomy" id="160324"/>
    <lineage>
        <taxon>Eukaryota</taxon>
        <taxon>Fungi</taxon>
        <taxon>Dikarya</taxon>
        <taxon>Ascomycota</taxon>
        <taxon>Pezizomycotina</taxon>
        <taxon>Sordariomycetes</taxon>
        <taxon>Hypocreomycetidae</taxon>
        <taxon>Hypocreales</taxon>
        <taxon>Bionectriaceae</taxon>
        <taxon>Clonostachys</taxon>
    </lineage>
</organism>
<comment type="caution">
    <text evidence="4">The sequence shown here is derived from an EMBL/GenBank/DDBJ whole genome shotgun (WGS) entry which is preliminary data.</text>
</comment>
<dbReference type="Gene3D" id="3.90.550.20">
    <property type="match status" value="1"/>
</dbReference>
<dbReference type="SUPFAM" id="SSF53448">
    <property type="entry name" value="Nucleotide-diphospho-sugar transferases"/>
    <property type="match status" value="1"/>
</dbReference>
<evidence type="ECO:0000256" key="1">
    <source>
        <dbReference type="ARBA" id="ARBA00009003"/>
    </source>
</evidence>
<keyword evidence="3" id="KW-1133">Transmembrane helix</keyword>
<feature type="transmembrane region" description="Helical" evidence="3">
    <location>
        <begin position="25"/>
        <end position="44"/>
    </location>
</feature>
<dbReference type="EMBL" id="CABFNQ020000553">
    <property type="protein sequence ID" value="CAH0019318.1"/>
    <property type="molecule type" value="Genomic_DNA"/>
</dbReference>
<dbReference type="PANTHER" id="PTHR31834">
    <property type="entry name" value="INITIATION-SPECIFIC ALPHA-1,6-MANNOSYLTRANSFERASE"/>
    <property type="match status" value="1"/>
</dbReference>
<protein>
    <recommendedName>
        <fullName evidence="6">Initiation-specific alpha-1,6-mannosyltransferase</fullName>
    </recommendedName>
</protein>
<feature type="compositionally biased region" description="Pro residues" evidence="2">
    <location>
        <begin position="69"/>
        <end position="78"/>
    </location>
</feature>
<dbReference type="Proteomes" id="UP000696573">
    <property type="component" value="Unassembled WGS sequence"/>
</dbReference>
<evidence type="ECO:0008006" key="6">
    <source>
        <dbReference type="Google" id="ProtNLM"/>
    </source>
</evidence>
<evidence type="ECO:0000256" key="3">
    <source>
        <dbReference type="SAM" id="Phobius"/>
    </source>
</evidence>
<reference evidence="4" key="1">
    <citation type="submission" date="2021-10" db="EMBL/GenBank/DDBJ databases">
        <authorList>
            <person name="Piombo E."/>
        </authorList>
    </citation>
    <scope>NUCLEOTIDE SEQUENCE</scope>
</reference>
<keyword evidence="3" id="KW-0812">Transmembrane</keyword>
<proteinExistence type="inferred from homology"/>
<feature type="region of interest" description="Disordered" evidence="2">
    <location>
        <begin position="54"/>
        <end position="84"/>
    </location>
</feature>
<dbReference type="InterPro" id="IPR029044">
    <property type="entry name" value="Nucleotide-diphossugar_trans"/>
</dbReference>
<name>A0A9N9VB39_9HYPO</name>
<sequence length="364" mass="40775">MEPQQRDGAKSLSAQVLPVFMTRRYRTVAAVAILLLMLWMYHGFAQRSGVPLPSHQFGSQDKADGPALPLLPSPPPVSEPTSIPVEKPTAETHSHLEIPRKIWQIMLPRDTKGKKQTPDPKVLEDTPSWLIMNPDYEYKLVGGKGADEFVSQHFADKPAIVETYQGLQNLGMKSDLLRYLILDVEGGVYTDTDTVDVKPIDEWIPAHLKGKVGLIVGIEFDRRDGGPWAEIPHWLQFCQWTIAAAPGHPVFPKMVSHILEAVERYSSAYQVPVNKLNPTSFEVMNSTGPAAWTDVVFEQLQEYEPTLKELKDLSFMTEPKLYGDILVLSIDGFGMGQRHSHSTNDGTIPKDALMKHLFRGSWRG</sequence>
<evidence type="ECO:0000313" key="5">
    <source>
        <dbReference type="Proteomes" id="UP000696573"/>
    </source>
</evidence>
<dbReference type="PANTHER" id="PTHR31834:SF1">
    <property type="entry name" value="INITIATION-SPECIFIC ALPHA-1,6-MANNOSYLTRANSFERASE"/>
    <property type="match status" value="1"/>
</dbReference>
<keyword evidence="3" id="KW-0472">Membrane</keyword>
<dbReference type="InterPro" id="IPR039367">
    <property type="entry name" value="Och1-like"/>
</dbReference>
<dbReference type="GO" id="GO:0006487">
    <property type="term" value="P:protein N-linked glycosylation"/>
    <property type="evidence" value="ECO:0007669"/>
    <property type="project" value="TreeGrafter"/>
</dbReference>
<dbReference type="GO" id="GO:0000009">
    <property type="term" value="F:alpha-1,6-mannosyltransferase activity"/>
    <property type="evidence" value="ECO:0007669"/>
    <property type="project" value="InterPro"/>
</dbReference>
<evidence type="ECO:0000313" key="4">
    <source>
        <dbReference type="EMBL" id="CAH0019318.1"/>
    </source>
</evidence>
<accession>A0A9N9VB39</accession>
<keyword evidence="5" id="KW-1185">Reference proteome</keyword>
<dbReference type="AlphaFoldDB" id="A0A9N9VB39"/>
<comment type="similarity">
    <text evidence="1">Belongs to the glycosyltransferase 32 family.</text>
</comment>
<gene>
    <name evidence="4" type="ORF">CRHIZ90672A_00012470</name>
</gene>
<dbReference type="OrthoDB" id="409543at2759"/>
<dbReference type="GO" id="GO:0000136">
    <property type="term" value="C:mannan polymerase complex"/>
    <property type="evidence" value="ECO:0007669"/>
    <property type="project" value="TreeGrafter"/>
</dbReference>
<dbReference type="InterPro" id="IPR007577">
    <property type="entry name" value="GlycoTrfase_DXD_sugar-bd_CS"/>
</dbReference>
<evidence type="ECO:0000256" key="2">
    <source>
        <dbReference type="SAM" id="MobiDB-lite"/>
    </source>
</evidence>
<dbReference type="Pfam" id="PF04488">
    <property type="entry name" value="Gly_transf_sug"/>
    <property type="match status" value="1"/>
</dbReference>